<name>A0AAV4M3R6_CAEEX</name>
<proteinExistence type="predicted"/>
<evidence type="ECO:0000256" key="1">
    <source>
        <dbReference type="SAM" id="MobiDB-lite"/>
    </source>
</evidence>
<feature type="region of interest" description="Disordered" evidence="1">
    <location>
        <begin position="16"/>
        <end position="44"/>
    </location>
</feature>
<dbReference type="Proteomes" id="UP001054945">
    <property type="component" value="Unassembled WGS sequence"/>
</dbReference>
<dbReference type="AlphaFoldDB" id="A0AAV4M3R6"/>
<accession>A0AAV4M3R6</accession>
<comment type="caution">
    <text evidence="2">The sequence shown here is derived from an EMBL/GenBank/DDBJ whole genome shotgun (WGS) entry which is preliminary data.</text>
</comment>
<reference evidence="2 3" key="1">
    <citation type="submission" date="2021-06" db="EMBL/GenBank/DDBJ databases">
        <title>Caerostris extrusa draft genome.</title>
        <authorList>
            <person name="Kono N."/>
            <person name="Arakawa K."/>
        </authorList>
    </citation>
    <scope>NUCLEOTIDE SEQUENCE [LARGE SCALE GENOMIC DNA]</scope>
</reference>
<organism evidence="2 3">
    <name type="scientific">Caerostris extrusa</name>
    <name type="common">Bark spider</name>
    <name type="synonym">Caerostris bankana</name>
    <dbReference type="NCBI Taxonomy" id="172846"/>
    <lineage>
        <taxon>Eukaryota</taxon>
        <taxon>Metazoa</taxon>
        <taxon>Ecdysozoa</taxon>
        <taxon>Arthropoda</taxon>
        <taxon>Chelicerata</taxon>
        <taxon>Arachnida</taxon>
        <taxon>Araneae</taxon>
        <taxon>Araneomorphae</taxon>
        <taxon>Entelegynae</taxon>
        <taxon>Araneoidea</taxon>
        <taxon>Araneidae</taxon>
        <taxon>Caerostris</taxon>
    </lineage>
</organism>
<gene>
    <name evidence="2" type="ORF">CEXT_652781</name>
</gene>
<keyword evidence="3" id="KW-1185">Reference proteome</keyword>
<sequence>MFANIFISATWVANLSPPSPSKITEREPPSPNCKTPPPSLSSRLSLRRDAGSNLAMQLTPREDHPDDALHLLNGISCHR</sequence>
<evidence type="ECO:0000313" key="2">
    <source>
        <dbReference type="EMBL" id="GIX66711.1"/>
    </source>
</evidence>
<protein>
    <submittedName>
        <fullName evidence="2">Uncharacterized protein</fullName>
    </submittedName>
</protein>
<dbReference type="EMBL" id="BPLR01019336">
    <property type="protein sequence ID" value="GIX66711.1"/>
    <property type="molecule type" value="Genomic_DNA"/>
</dbReference>
<evidence type="ECO:0000313" key="3">
    <source>
        <dbReference type="Proteomes" id="UP001054945"/>
    </source>
</evidence>
<feature type="compositionally biased region" description="Pro residues" evidence="1">
    <location>
        <begin position="29"/>
        <end position="39"/>
    </location>
</feature>